<reference evidence="1" key="1">
    <citation type="submission" date="2009-09" db="EMBL/GenBank/DDBJ databases">
        <authorList>
            <person name="Weinstock G."/>
            <person name="Sodergren E."/>
            <person name="Clifton S."/>
            <person name="Fulton L."/>
            <person name="Fulton B."/>
            <person name="Courtney L."/>
            <person name="Fronick C."/>
            <person name="Harrison M."/>
            <person name="Strong C."/>
            <person name="Farmer C."/>
            <person name="Delahaunty K."/>
            <person name="Markovic C."/>
            <person name="Hall O."/>
            <person name="Minx P."/>
            <person name="Tomlinson C."/>
            <person name="Mitreva M."/>
            <person name="Nelson J."/>
            <person name="Hou S."/>
            <person name="Wollam A."/>
            <person name="Pepin K.H."/>
            <person name="Johnson M."/>
            <person name="Bhonagiri V."/>
            <person name="Nash W.E."/>
            <person name="Warren W."/>
            <person name="Chinwalla A."/>
            <person name="Mardis E.R."/>
            <person name="Wilson R.K."/>
        </authorList>
    </citation>
    <scope>NUCLEOTIDE SEQUENCE [LARGE SCALE GENOMIC DNA]</scope>
    <source>
        <strain evidence="1">ATCC 51259</strain>
    </source>
</reference>
<comment type="caution">
    <text evidence="1">The sequence shown here is derived from an EMBL/GenBank/DDBJ whole genome shotgun (WGS) entry which is preliminary data.</text>
</comment>
<proteinExistence type="predicted"/>
<dbReference type="HOGENOM" id="CLU_3220337_0_0_10"/>
<sequence>MPPSSLSNVSARLLLFVDVPTCERPATPIGKIRKNHAIACMEGA</sequence>
<accession>C9LJL6</accession>
<gene>
    <name evidence="1" type="ORF">GCWU000325_02429</name>
</gene>
<evidence type="ECO:0000313" key="2">
    <source>
        <dbReference type="Proteomes" id="UP000003460"/>
    </source>
</evidence>
<dbReference type="EMBL" id="ACIJ02000028">
    <property type="protein sequence ID" value="EEX70388.1"/>
    <property type="molecule type" value="Genomic_DNA"/>
</dbReference>
<organism evidence="1 2">
    <name type="scientific">Alloprevotella tannerae ATCC 51259</name>
    <dbReference type="NCBI Taxonomy" id="626522"/>
    <lineage>
        <taxon>Bacteria</taxon>
        <taxon>Pseudomonadati</taxon>
        <taxon>Bacteroidota</taxon>
        <taxon>Bacteroidia</taxon>
        <taxon>Bacteroidales</taxon>
        <taxon>Prevotellaceae</taxon>
        <taxon>Alloprevotella</taxon>
    </lineage>
</organism>
<dbReference type="Proteomes" id="UP000003460">
    <property type="component" value="Unassembled WGS sequence"/>
</dbReference>
<keyword evidence="2" id="KW-1185">Reference proteome</keyword>
<protein>
    <submittedName>
        <fullName evidence="1">Uncharacterized protein</fullName>
    </submittedName>
</protein>
<name>C9LJL6_9BACT</name>
<evidence type="ECO:0000313" key="1">
    <source>
        <dbReference type="EMBL" id="EEX70388.1"/>
    </source>
</evidence>
<dbReference type="AlphaFoldDB" id="C9LJL6"/>